<protein>
    <submittedName>
        <fullName evidence="1">Uncharacterized protein</fullName>
    </submittedName>
</protein>
<reference evidence="1 2" key="1">
    <citation type="journal article" date="2013" name="PLoS Genet.">
        <title>Distinctive expansion of potential virulence genes in the genome of the oomycete fish pathogen Saprolegnia parasitica.</title>
        <authorList>
            <person name="Jiang R.H."/>
            <person name="de Bruijn I."/>
            <person name="Haas B.J."/>
            <person name="Belmonte R."/>
            <person name="Lobach L."/>
            <person name="Christie J."/>
            <person name="van den Ackerveken G."/>
            <person name="Bottin A."/>
            <person name="Bulone V."/>
            <person name="Diaz-Moreno S.M."/>
            <person name="Dumas B."/>
            <person name="Fan L."/>
            <person name="Gaulin E."/>
            <person name="Govers F."/>
            <person name="Grenville-Briggs L.J."/>
            <person name="Horner N.R."/>
            <person name="Levin J.Z."/>
            <person name="Mammella M."/>
            <person name="Meijer H.J."/>
            <person name="Morris P."/>
            <person name="Nusbaum C."/>
            <person name="Oome S."/>
            <person name="Phillips A.J."/>
            <person name="van Rooyen D."/>
            <person name="Rzeszutek E."/>
            <person name="Saraiva M."/>
            <person name="Secombes C.J."/>
            <person name="Seidl M.F."/>
            <person name="Snel B."/>
            <person name="Stassen J.H."/>
            <person name="Sykes S."/>
            <person name="Tripathy S."/>
            <person name="van den Berg H."/>
            <person name="Vega-Arreguin J.C."/>
            <person name="Wawra S."/>
            <person name="Young S.K."/>
            <person name="Zeng Q."/>
            <person name="Dieguez-Uribeondo J."/>
            <person name="Russ C."/>
            <person name="Tyler B.M."/>
            <person name="van West P."/>
        </authorList>
    </citation>
    <scope>NUCLEOTIDE SEQUENCE [LARGE SCALE GENOMIC DNA]</scope>
    <source>
        <strain evidence="1 2">CBS 223.65</strain>
    </source>
</reference>
<dbReference type="KEGG" id="spar:SPRG_13981"/>
<dbReference type="RefSeq" id="XP_012209149.1">
    <property type="nucleotide sequence ID" value="XM_012353759.1"/>
</dbReference>
<gene>
    <name evidence="1" type="ORF">SPRG_13981</name>
</gene>
<name>A0A067BTL3_SAPPC</name>
<organism evidence="1 2">
    <name type="scientific">Saprolegnia parasitica (strain CBS 223.65)</name>
    <dbReference type="NCBI Taxonomy" id="695850"/>
    <lineage>
        <taxon>Eukaryota</taxon>
        <taxon>Sar</taxon>
        <taxon>Stramenopiles</taxon>
        <taxon>Oomycota</taxon>
        <taxon>Saprolegniomycetes</taxon>
        <taxon>Saprolegniales</taxon>
        <taxon>Saprolegniaceae</taxon>
        <taxon>Saprolegnia</taxon>
    </lineage>
</organism>
<evidence type="ECO:0000313" key="2">
    <source>
        <dbReference type="Proteomes" id="UP000030745"/>
    </source>
</evidence>
<dbReference type="EMBL" id="KK583322">
    <property type="protein sequence ID" value="KDO20155.1"/>
    <property type="molecule type" value="Genomic_DNA"/>
</dbReference>
<dbReference type="GeneID" id="24135816"/>
<accession>A0A067BTL3</accession>
<sequence>MAFSMFPSWWRFHRQSSSKTSTVSQVLIASRTVTTSDDEYDDEEFCYGMTKMLRTDSISSETTFIESELASLDAWNFDDDDEPIPLLDAEATRRPPSPIITKPVQGNGVWAFHDDEDDIAPPHSPLMARRPNIYYPPTSPIQYQL</sequence>
<dbReference type="Proteomes" id="UP000030745">
    <property type="component" value="Unassembled WGS sequence"/>
</dbReference>
<dbReference type="AlphaFoldDB" id="A0A067BTL3"/>
<evidence type="ECO:0000313" key="1">
    <source>
        <dbReference type="EMBL" id="KDO20155.1"/>
    </source>
</evidence>
<dbReference type="VEuPathDB" id="FungiDB:SPRG_13981"/>
<dbReference type="OrthoDB" id="10315931at2759"/>
<proteinExistence type="predicted"/>
<keyword evidence="2" id="KW-1185">Reference proteome</keyword>